<sequence>LSFSDSYPFVLDGIFPSIIDKNAYVYLGYTNAIKKRTFTYTMGRPLGYNFPNLFLGNNKNKIYNNGGSKIFK</sequence>
<proteinExistence type="predicted"/>
<protein>
    <submittedName>
        <fullName evidence="1">Uncharacterized protein</fullName>
    </submittedName>
</protein>
<dbReference type="AlphaFoldDB" id="X0XSV8"/>
<evidence type="ECO:0000313" key="1">
    <source>
        <dbReference type="EMBL" id="GAG39728.1"/>
    </source>
</evidence>
<dbReference type="EMBL" id="BARS01043450">
    <property type="protein sequence ID" value="GAG39728.1"/>
    <property type="molecule type" value="Genomic_DNA"/>
</dbReference>
<reference evidence="1" key="1">
    <citation type="journal article" date="2014" name="Front. Microbiol.">
        <title>High frequency of phylogenetically diverse reductive dehalogenase-homologous genes in deep subseafloor sedimentary metagenomes.</title>
        <authorList>
            <person name="Kawai M."/>
            <person name="Futagami T."/>
            <person name="Toyoda A."/>
            <person name="Takaki Y."/>
            <person name="Nishi S."/>
            <person name="Hori S."/>
            <person name="Arai W."/>
            <person name="Tsubouchi T."/>
            <person name="Morono Y."/>
            <person name="Uchiyama I."/>
            <person name="Ito T."/>
            <person name="Fujiyama A."/>
            <person name="Inagaki F."/>
            <person name="Takami H."/>
        </authorList>
    </citation>
    <scope>NUCLEOTIDE SEQUENCE</scope>
    <source>
        <strain evidence="1">Expedition CK06-06</strain>
    </source>
</reference>
<comment type="caution">
    <text evidence="1">The sequence shown here is derived from an EMBL/GenBank/DDBJ whole genome shotgun (WGS) entry which is preliminary data.</text>
</comment>
<organism evidence="1">
    <name type="scientific">marine sediment metagenome</name>
    <dbReference type="NCBI Taxonomy" id="412755"/>
    <lineage>
        <taxon>unclassified sequences</taxon>
        <taxon>metagenomes</taxon>
        <taxon>ecological metagenomes</taxon>
    </lineage>
</organism>
<feature type="non-terminal residue" evidence="1">
    <location>
        <position position="1"/>
    </location>
</feature>
<name>X0XSV8_9ZZZZ</name>
<accession>X0XSV8</accession>
<gene>
    <name evidence="1" type="ORF">S01H1_65782</name>
</gene>